<organism evidence="3 4">
    <name type="scientific">Acrasis kona</name>
    <dbReference type="NCBI Taxonomy" id="1008807"/>
    <lineage>
        <taxon>Eukaryota</taxon>
        <taxon>Discoba</taxon>
        <taxon>Heterolobosea</taxon>
        <taxon>Tetramitia</taxon>
        <taxon>Eutetramitia</taxon>
        <taxon>Acrasidae</taxon>
        <taxon>Acrasis</taxon>
    </lineage>
</organism>
<evidence type="ECO:0000313" key="4">
    <source>
        <dbReference type="Proteomes" id="UP001431209"/>
    </source>
</evidence>
<proteinExistence type="predicted"/>
<gene>
    <name evidence="3" type="ORF">AKO1_010178</name>
</gene>
<keyword evidence="1" id="KW-0175">Coiled coil</keyword>
<evidence type="ECO:0000256" key="2">
    <source>
        <dbReference type="SAM" id="MobiDB-lite"/>
    </source>
</evidence>
<feature type="coiled-coil region" evidence="1">
    <location>
        <begin position="47"/>
        <end position="88"/>
    </location>
</feature>
<feature type="compositionally biased region" description="Polar residues" evidence="2">
    <location>
        <begin position="160"/>
        <end position="178"/>
    </location>
</feature>
<dbReference type="AlphaFoldDB" id="A0AAW2ZPC8"/>
<name>A0AAW2ZPC8_9EUKA</name>
<keyword evidence="4" id="KW-1185">Reference proteome</keyword>
<evidence type="ECO:0000313" key="3">
    <source>
        <dbReference type="EMBL" id="KAL0491688.1"/>
    </source>
</evidence>
<reference evidence="3 4" key="1">
    <citation type="submission" date="2024-03" db="EMBL/GenBank/DDBJ databases">
        <title>The Acrasis kona genome and developmental transcriptomes reveal deep origins of eukaryotic multicellular pathways.</title>
        <authorList>
            <person name="Sheikh S."/>
            <person name="Fu C.-J."/>
            <person name="Brown M.W."/>
            <person name="Baldauf S.L."/>
        </authorList>
    </citation>
    <scope>NUCLEOTIDE SEQUENCE [LARGE SCALE GENOMIC DNA]</scope>
    <source>
        <strain evidence="3 4">ATCC MYA-3509</strain>
    </source>
</reference>
<feature type="region of interest" description="Disordered" evidence="2">
    <location>
        <begin position="153"/>
        <end position="230"/>
    </location>
</feature>
<comment type="caution">
    <text evidence="3">The sequence shown here is derived from an EMBL/GenBank/DDBJ whole genome shotgun (WGS) entry which is preliminary data.</text>
</comment>
<accession>A0AAW2ZPC8</accession>
<sequence length="252" mass="28713">MSMKSVHKARSLMSKLNSLSVVDENKEYEMIHTLMGCYSTNKADPILSELVCILEKVLKRHDELEAKNMEIEEANKKLKEKVEFIQSHTLKITNKEPRTSQLITSSPRNAMYSPRELQKPPVSASQHLEYLGTSNTPTISPINSPYCSPRDVSWMETSPRRQSTVQGLSSSKILSVNNWGKPDLEPQQTQQPHTQRKQSSNAVMMKRVLSDLNDVQSNRERGLSDPTAYRPLKDPEVRYIASSRWEPSSVRT</sequence>
<dbReference type="Proteomes" id="UP001431209">
    <property type="component" value="Unassembled WGS sequence"/>
</dbReference>
<evidence type="ECO:0000256" key="1">
    <source>
        <dbReference type="SAM" id="Coils"/>
    </source>
</evidence>
<protein>
    <submittedName>
        <fullName evidence="3">Thioredoxin reductase</fullName>
    </submittedName>
</protein>
<dbReference type="EMBL" id="JAOPGA020001843">
    <property type="protein sequence ID" value="KAL0491688.1"/>
    <property type="molecule type" value="Genomic_DNA"/>
</dbReference>